<name>A0A2G9TP15_TELCI</name>
<organism evidence="1 2">
    <name type="scientific">Teladorsagia circumcincta</name>
    <name type="common">Brown stomach worm</name>
    <name type="synonym">Ostertagia circumcincta</name>
    <dbReference type="NCBI Taxonomy" id="45464"/>
    <lineage>
        <taxon>Eukaryota</taxon>
        <taxon>Metazoa</taxon>
        <taxon>Ecdysozoa</taxon>
        <taxon>Nematoda</taxon>
        <taxon>Chromadorea</taxon>
        <taxon>Rhabditida</taxon>
        <taxon>Rhabditina</taxon>
        <taxon>Rhabditomorpha</taxon>
        <taxon>Strongyloidea</taxon>
        <taxon>Trichostrongylidae</taxon>
        <taxon>Teladorsagia</taxon>
    </lineage>
</organism>
<accession>A0A2G9TP15</accession>
<sequence length="137" mass="15304">DTPITTVFFIDYIRNVRGMYAAVHKSSVQKQTTASLPGDGGSQLEANLTGKPTVVHYICSKQTSDYFDLWLNLELFTPLIHCLYGIGIDTAEQFNWAKGYFPDYQPYVMYGDGDGTVNRKSAEVCLGWNKANNHGKP</sequence>
<dbReference type="EMBL" id="KZ357119">
    <property type="protein sequence ID" value="PIO59711.1"/>
    <property type="molecule type" value="Genomic_DNA"/>
</dbReference>
<dbReference type="AlphaFoldDB" id="A0A2G9TP15"/>
<feature type="non-terminal residue" evidence="1">
    <location>
        <position position="137"/>
    </location>
</feature>
<dbReference type="Pfam" id="PF02450">
    <property type="entry name" value="LCAT"/>
    <property type="match status" value="1"/>
</dbReference>
<dbReference type="Proteomes" id="UP000230423">
    <property type="component" value="Unassembled WGS sequence"/>
</dbReference>
<dbReference type="OrthoDB" id="190846at2759"/>
<protein>
    <submittedName>
        <fullName evidence="1">Uncharacterized protein</fullName>
    </submittedName>
</protein>
<keyword evidence="2" id="KW-1185">Reference proteome</keyword>
<dbReference type="GO" id="GO:0006629">
    <property type="term" value="P:lipid metabolic process"/>
    <property type="evidence" value="ECO:0007669"/>
    <property type="project" value="InterPro"/>
</dbReference>
<proteinExistence type="predicted"/>
<gene>
    <name evidence="1" type="ORF">TELCIR_18815</name>
</gene>
<evidence type="ECO:0000313" key="1">
    <source>
        <dbReference type="EMBL" id="PIO59711.1"/>
    </source>
</evidence>
<dbReference type="PANTHER" id="PTHR11440">
    <property type="entry name" value="LECITHIN-CHOLESTEROL ACYLTRANSFERASE-RELATED"/>
    <property type="match status" value="1"/>
</dbReference>
<dbReference type="GO" id="GO:0008374">
    <property type="term" value="F:O-acyltransferase activity"/>
    <property type="evidence" value="ECO:0007669"/>
    <property type="project" value="InterPro"/>
</dbReference>
<dbReference type="InterPro" id="IPR003386">
    <property type="entry name" value="LACT/PDAT_acylTrfase"/>
</dbReference>
<feature type="non-terminal residue" evidence="1">
    <location>
        <position position="1"/>
    </location>
</feature>
<reference evidence="1 2" key="1">
    <citation type="submission" date="2015-09" db="EMBL/GenBank/DDBJ databases">
        <title>Draft genome of the parasitic nematode Teladorsagia circumcincta isolate WARC Sus (inbred).</title>
        <authorList>
            <person name="Mitreva M."/>
        </authorList>
    </citation>
    <scope>NUCLEOTIDE SEQUENCE [LARGE SCALE GENOMIC DNA]</scope>
    <source>
        <strain evidence="1 2">S</strain>
    </source>
</reference>
<evidence type="ECO:0000313" key="2">
    <source>
        <dbReference type="Proteomes" id="UP000230423"/>
    </source>
</evidence>